<evidence type="ECO:0000259" key="2">
    <source>
        <dbReference type="Pfam" id="PF01841"/>
    </source>
</evidence>
<dbReference type="AlphaFoldDB" id="A0A4V3GKX4"/>
<dbReference type="InterPro" id="IPR038765">
    <property type="entry name" value="Papain-like_cys_pep_sf"/>
</dbReference>
<comment type="caution">
    <text evidence="3">The sequence shown here is derived from an EMBL/GenBank/DDBJ whole genome shotgun (WGS) entry which is preliminary data.</text>
</comment>
<protein>
    <submittedName>
        <fullName evidence="3">Transglutaminase superfamily protein</fullName>
    </submittedName>
</protein>
<dbReference type="OrthoDB" id="1523787at2"/>
<accession>A0A4V3GKX4</accession>
<organism evidence="3 4">
    <name type="scientific">Dinghuibacter silviterrae</name>
    <dbReference type="NCBI Taxonomy" id="1539049"/>
    <lineage>
        <taxon>Bacteria</taxon>
        <taxon>Pseudomonadati</taxon>
        <taxon>Bacteroidota</taxon>
        <taxon>Chitinophagia</taxon>
        <taxon>Chitinophagales</taxon>
        <taxon>Chitinophagaceae</taxon>
        <taxon>Dinghuibacter</taxon>
    </lineage>
</organism>
<dbReference type="RefSeq" id="WP_133999299.1">
    <property type="nucleotide sequence ID" value="NZ_SODV01000002.1"/>
</dbReference>
<feature type="transmembrane region" description="Helical" evidence="1">
    <location>
        <begin position="68"/>
        <end position="85"/>
    </location>
</feature>
<keyword evidence="1" id="KW-0812">Transmembrane</keyword>
<evidence type="ECO:0000256" key="1">
    <source>
        <dbReference type="SAM" id="Phobius"/>
    </source>
</evidence>
<dbReference type="InterPro" id="IPR002931">
    <property type="entry name" value="Transglutaminase-like"/>
</dbReference>
<dbReference type="Proteomes" id="UP000294498">
    <property type="component" value="Unassembled WGS sequence"/>
</dbReference>
<keyword evidence="1" id="KW-1133">Transmembrane helix</keyword>
<name>A0A4V3GKX4_9BACT</name>
<feature type="transmembrane region" description="Helical" evidence="1">
    <location>
        <begin position="13"/>
        <end position="31"/>
    </location>
</feature>
<feature type="transmembrane region" description="Helical" evidence="1">
    <location>
        <begin position="43"/>
        <end position="62"/>
    </location>
</feature>
<gene>
    <name evidence="3" type="ORF">EDB95_5149</name>
</gene>
<proteinExistence type="predicted"/>
<dbReference type="SUPFAM" id="SSF54001">
    <property type="entry name" value="Cysteine proteinases"/>
    <property type="match status" value="1"/>
</dbReference>
<evidence type="ECO:0000313" key="3">
    <source>
        <dbReference type="EMBL" id="TDW97302.1"/>
    </source>
</evidence>
<feature type="domain" description="Transglutaminase-like" evidence="2">
    <location>
        <begin position="169"/>
        <end position="231"/>
    </location>
</feature>
<evidence type="ECO:0000313" key="4">
    <source>
        <dbReference type="Proteomes" id="UP000294498"/>
    </source>
</evidence>
<keyword evidence="4" id="KW-1185">Reference proteome</keyword>
<dbReference type="EMBL" id="SODV01000002">
    <property type="protein sequence ID" value="TDW97302.1"/>
    <property type="molecule type" value="Genomic_DNA"/>
</dbReference>
<dbReference type="Gene3D" id="3.10.620.30">
    <property type="match status" value="1"/>
</dbReference>
<sequence>MKATNSLYENTKVFLSEIFGFLALLPLGLLINRFLPNVQIHHFVVTMIFSFLVALVVIRIMIDLFRPLVIPATLLLFSVLVYNQLSGGYTLVNAVHDYSHYVTGNWNARDQKEISSLNVVPDLWGDSRTQLADTLRSRATITDPMVRNFAVKHSLESFDNAFPKYQMVARELSLFKYINHNFKYVPDPKDNEYYATPKETILNGLGGDCDDHAILMGSCMEAIGAQARLVVIKGHMYPELYVGNKADFDTFQQAVRTLFADEHVDRIFYHAHNGEYWVNLDYSAPYPGGPYLNNEVYLVANL</sequence>
<keyword evidence="1" id="KW-0472">Membrane</keyword>
<dbReference type="Pfam" id="PF01841">
    <property type="entry name" value="Transglut_core"/>
    <property type="match status" value="1"/>
</dbReference>
<reference evidence="3 4" key="1">
    <citation type="submission" date="2019-03" db="EMBL/GenBank/DDBJ databases">
        <title>Genomic Encyclopedia of Type Strains, Phase IV (KMG-IV): sequencing the most valuable type-strain genomes for metagenomic binning, comparative biology and taxonomic classification.</title>
        <authorList>
            <person name="Goeker M."/>
        </authorList>
    </citation>
    <scope>NUCLEOTIDE SEQUENCE [LARGE SCALE GENOMIC DNA]</scope>
    <source>
        <strain evidence="3 4">DSM 100059</strain>
    </source>
</reference>